<dbReference type="GeneID" id="17306377"/>
<evidence type="ECO:0000313" key="5">
    <source>
        <dbReference type="EMBL" id="EKX49690.1"/>
    </source>
</evidence>
<dbReference type="GO" id="GO:0003824">
    <property type="term" value="F:catalytic activity"/>
    <property type="evidence" value="ECO:0007669"/>
    <property type="project" value="InterPro"/>
</dbReference>
<dbReference type="PROSITE" id="PS51084">
    <property type="entry name" value="HIT_2"/>
    <property type="match status" value="1"/>
</dbReference>
<dbReference type="InterPro" id="IPR019808">
    <property type="entry name" value="Histidine_triad_CS"/>
</dbReference>
<dbReference type="InterPro" id="IPR001310">
    <property type="entry name" value="Histidine_triad_HIT"/>
</dbReference>
<dbReference type="PANTHER" id="PTHR23089">
    <property type="entry name" value="HISTIDINE TRIAD HIT PROTEIN"/>
    <property type="match status" value="1"/>
</dbReference>
<evidence type="ECO:0000259" key="4">
    <source>
        <dbReference type="PROSITE" id="PS51084"/>
    </source>
</evidence>
<reference evidence="5 7" key="1">
    <citation type="journal article" date="2012" name="Nature">
        <title>Algal genomes reveal evolutionary mosaicism and the fate of nucleomorphs.</title>
        <authorList>
            <consortium name="DOE Joint Genome Institute"/>
            <person name="Curtis B.A."/>
            <person name="Tanifuji G."/>
            <person name="Burki F."/>
            <person name="Gruber A."/>
            <person name="Irimia M."/>
            <person name="Maruyama S."/>
            <person name="Arias M.C."/>
            <person name="Ball S.G."/>
            <person name="Gile G.H."/>
            <person name="Hirakawa Y."/>
            <person name="Hopkins J.F."/>
            <person name="Kuo A."/>
            <person name="Rensing S.A."/>
            <person name="Schmutz J."/>
            <person name="Symeonidi A."/>
            <person name="Elias M."/>
            <person name="Eveleigh R.J."/>
            <person name="Herman E.K."/>
            <person name="Klute M.J."/>
            <person name="Nakayama T."/>
            <person name="Obornik M."/>
            <person name="Reyes-Prieto A."/>
            <person name="Armbrust E.V."/>
            <person name="Aves S.J."/>
            <person name="Beiko R.G."/>
            <person name="Coutinho P."/>
            <person name="Dacks J.B."/>
            <person name="Durnford D.G."/>
            <person name="Fast N.M."/>
            <person name="Green B.R."/>
            <person name="Grisdale C.J."/>
            <person name="Hempel F."/>
            <person name="Henrissat B."/>
            <person name="Hoppner M.P."/>
            <person name="Ishida K."/>
            <person name="Kim E."/>
            <person name="Koreny L."/>
            <person name="Kroth P.G."/>
            <person name="Liu Y."/>
            <person name="Malik S.B."/>
            <person name="Maier U.G."/>
            <person name="McRose D."/>
            <person name="Mock T."/>
            <person name="Neilson J.A."/>
            <person name="Onodera N.T."/>
            <person name="Poole A.M."/>
            <person name="Pritham E.J."/>
            <person name="Richards T.A."/>
            <person name="Rocap G."/>
            <person name="Roy S.W."/>
            <person name="Sarai C."/>
            <person name="Schaack S."/>
            <person name="Shirato S."/>
            <person name="Slamovits C.H."/>
            <person name="Spencer D.F."/>
            <person name="Suzuki S."/>
            <person name="Worden A.Z."/>
            <person name="Zauner S."/>
            <person name="Barry K."/>
            <person name="Bell C."/>
            <person name="Bharti A.K."/>
            <person name="Crow J.A."/>
            <person name="Grimwood J."/>
            <person name="Kramer R."/>
            <person name="Lindquist E."/>
            <person name="Lucas S."/>
            <person name="Salamov A."/>
            <person name="McFadden G.I."/>
            <person name="Lane C.E."/>
            <person name="Keeling P.J."/>
            <person name="Gray M.W."/>
            <person name="Grigoriev I.V."/>
            <person name="Archibald J.M."/>
        </authorList>
    </citation>
    <scope>NUCLEOTIDE SEQUENCE</scope>
    <source>
        <strain evidence="5 7">CCMP2712</strain>
    </source>
</reference>
<evidence type="ECO:0000256" key="3">
    <source>
        <dbReference type="PROSITE-ProRule" id="PRU00464"/>
    </source>
</evidence>
<dbReference type="STRING" id="905079.L1JNC2"/>
<evidence type="ECO:0000313" key="6">
    <source>
        <dbReference type="EnsemblProtists" id="EKX49690"/>
    </source>
</evidence>
<dbReference type="OMA" id="NGVEACQ"/>
<evidence type="ECO:0000256" key="1">
    <source>
        <dbReference type="PIRSR" id="PIRSR601310-1"/>
    </source>
</evidence>
<dbReference type="PROSITE" id="PS00892">
    <property type="entry name" value="HIT_1"/>
    <property type="match status" value="1"/>
</dbReference>
<organism evidence="5">
    <name type="scientific">Guillardia theta (strain CCMP2712)</name>
    <name type="common">Cryptophyte</name>
    <dbReference type="NCBI Taxonomy" id="905079"/>
    <lineage>
        <taxon>Eukaryota</taxon>
        <taxon>Cryptophyceae</taxon>
        <taxon>Pyrenomonadales</taxon>
        <taxon>Geminigeraceae</taxon>
        <taxon>Guillardia</taxon>
    </lineage>
</organism>
<dbReference type="CDD" id="cd01276">
    <property type="entry name" value="PKCI_related"/>
    <property type="match status" value="1"/>
</dbReference>
<dbReference type="HOGENOM" id="CLU_056776_8_0_1"/>
<evidence type="ECO:0000313" key="7">
    <source>
        <dbReference type="Proteomes" id="UP000011087"/>
    </source>
</evidence>
<protein>
    <recommendedName>
        <fullName evidence="4">HIT domain-containing protein</fullName>
    </recommendedName>
</protein>
<proteinExistence type="predicted"/>
<reference evidence="7" key="2">
    <citation type="submission" date="2012-11" db="EMBL/GenBank/DDBJ databases">
        <authorList>
            <person name="Kuo A."/>
            <person name="Curtis B.A."/>
            <person name="Tanifuji G."/>
            <person name="Burki F."/>
            <person name="Gruber A."/>
            <person name="Irimia M."/>
            <person name="Maruyama S."/>
            <person name="Arias M.C."/>
            <person name="Ball S.G."/>
            <person name="Gile G.H."/>
            <person name="Hirakawa Y."/>
            <person name="Hopkins J.F."/>
            <person name="Rensing S.A."/>
            <person name="Schmutz J."/>
            <person name="Symeonidi A."/>
            <person name="Elias M."/>
            <person name="Eveleigh R.J."/>
            <person name="Herman E.K."/>
            <person name="Klute M.J."/>
            <person name="Nakayama T."/>
            <person name="Obornik M."/>
            <person name="Reyes-Prieto A."/>
            <person name="Armbrust E.V."/>
            <person name="Aves S.J."/>
            <person name="Beiko R.G."/>
            <person name="Coutinho P."/>
            <person name="Dacks J.B."/>
            <person name="Durnford D.G."/>
            <person name="Fast N.M."/>
            <person name="Green B.R."/>
            <person name="Grisdale C."/>
            <person name="Hempe F."/>
            <person name="Henrissat B."/>
            <person name="Hoppner M.P."/>
            <person name="Ishida K.-I."/>
            <person name="Kim E."/>
            <person name="Koreny L."/>
            <person name="Kroth P.G."/>
            <person name="Liu Y."/>
            <person name="Malik S.-B."/>
            <person name="Maier U.G."/>
            <person name="McRose D."/>
            <person name="Mock T."/>
            <person name="Neilson J.A."/>
            <person name="Onodera N.T."/>
            <person name="Poole A.M."/>
            <person name="Pritham E.J."/>
            <person name="Richards T.A."/>
            <person name="Rocap G."/>
            <person name="Roy S.W."/>
            <person name="Sarai C."/>
            <person name="Schaack S."/>
            <person name="Shirato S."/>
            <person name="Slamovits C.H."/>
            <person name="Spencer D.F."/>
            <person name="Suzuki S."/>
            <person name="Worden A.Z."/>
            <person name="Zauner S."/>
            <person name="Barry K."/>
            <person name="Bell C."/>
            <person name="Bharti A.K."/>
            <person name="Crow J.A."/>
            <person name="Grimwood J."/>
            <person name="Kramer R."/>
            <person name="Lindquist E."/>
            <person name="Lucas S."/>
            <person name="Salamov A."/>
            <person name="McFadden G.I."/>
            <person name="Lane C.E."/>
            <person name="Keeling P.J."/>
            <person name="Gray M.W."/>
            <person name="Grigoriev I.V."/>
            <person name="Archibald J.M."/>
        </authorList>
    </citation>
    <scope>NUCLEOTIDE SEQUENCE</scope>
    <source>
        <strain evidence="7">CCMP2712</strain>
    </source>
</reference>
<evidence type="ECO:0000256" key="2">
    <source>
        <dbReference type="PIRSR" id="PIRSR601310-3"/>
    </source>
</evidence>
<dbReference type="FunFam" id="3.30.428.10:FF:000005">
    <property type="entry name" value="Histidine triad nucleotide-binding protein 1"/>
    <property type="match status" value="1"/>
</dbReference>
<keyword evidence="7" id="KW-1185">Reference proteome</keyword>
<dbReference type="eggNOG" id="KOG3275">
    <property type="taxonomic scope" value="Eukaryota"/>
</dbReference>
<reference evidence="6" key="3">
    <citation type="submission" date="2015-06" db="UniProtKB">
        <authorList>
            <consortium name="EnsemblProtists"/>
        </authorList>
    </citation>
    <scope>IDENTIFICATION</scope>
</reference>
<gene>
    <name evidence="5" type="ORF">GUITHDRAFT_67731</name>
</gene>
<dbReference type="EnsemblProtists" id="EKX49690">
    <property type="protein sequence ID" value="EKX49690"/>
    <property type="gene ID" value="GUITHDRAFT_67731"/>
</dbReference>
<name>L1JNC2_GUITC</name>
<sequence length="182" mass="20352">MPKFSPAETQLPTEELDKLAGPKLVSWYKRMLSQPSFAKVQQEISDALSKWDENNRWAGILHAGKRDEAEQTIFDKIVAKSIPSQVVFEDDKVLVFKDINPQAPTHLLVIPKRRETLSQLRFATAEHEGILGHMLAVVAKVASEEGLGDYRLVVNDGRGAGQEVFHLHMHVLAGRPLTWPPG</sequence>
<dbReference type="EMBL" id="JH992981">
    <property type="protein sequence ID" value="EKX49690.1"/>
    <property type="molecule type" value="Genomic_DNA"/>
</dbReference>
<dbReference type="Gene3D" id="3.30.428.10">
    <property type="entry name" value="HIT-like"/>
    <property type="match status" value="1"/>
</dbReference>
<dbReference type="KEGG" id="gtt:GUITHDRAFT_67731"/>
<dbReference type="PaxDb" id="55529-EKX49690"/>
<dbReference type="Pfam" id="PF01230">
    <property type="entry name" value="HIT"/>
    <property type="match status" value="1"/>
</dbReference>
<dbReference type="AlphaFoldDB" id="L1JNC2"/>
<dbReference type="InterPro" id="IPR011146">
    <property type="entry name" value="HIT-like"/>
</dbReference>
<feature type="short sequence motif" description="Histidine triad motif" evidence="2 3">
    <location>
        <begin position="166"/>
        <end position="170"/>
    </location>
</feature>
<dbReference type="SUPFAM" id="SSF54197">
    <property type="entry name" value="HIT-like"/>
    <property type="match status" value="1"/>
</dbReference>
<dbReference type="RefSeq" id="XP_005836670.1">
    <property type="nucleotide sequence ID" value="XM_005836613.1"/>
</dbReference>
<dbReference type="PRINTS" id="PR00332">
    <property type="entry name" value="HISTRIAD"/>
</dbReference>
<feature type="active site" description="Tele-AMP-histidine intermediate" evidence="1">
    <location>
        <position position="168"/>
    </location>
</feature>
<dbReference type="OrthoDB" id="672793at2759"/>
<accession>L1JNC2</accession>
<dbReference type="InterPro" id="IPR036265">
    <property type="entry name" value="HIT-like_sf"/>
</dbReference>
<dbReference type="Proteomes" id="UP000011087">
    <property type="component" value="Unassembled WGS sequence"/>
</dbReference>
<feature type="domain" description="HIT" evidence="4">
    <location>
        <begin position="73"/>
        <end position="182"/>
    </location>
</feature>